<comment type="caution">
    <text evidence="2">The sequence shown here is derived from an EMBL/GenBank/DDBJ whole genome shotgun (WGS) entry which is preliminary data.</text>
</comment>
<proteinExistence type="predicted"/>
<keyword evidence="1" id="KW-0732">Signal</keyword>
<feature type="signal peptide" evidence="1">
    <location>
        <begin position="1"/>
        <end position="23"/>
    </location>
</feature>
<name>A0A1A0MPW4_MYCMU</name>
<evidence type="ECO:0000313" key="2">
    <source>
        <dbReference type="EMBL" id="OBA87442.1"/>
    </source>
</evidence>
<dbReference type="Proteomes" id="UP000093962">
    <property type="component" value="Unassembled WGS sequence"/>
</dbReference>
<organism evidence="2 3">
    <name type="scientific">Mycolicibacterium mucogenicum</name>
    <name type="common">Mycobacterium mucogenicum</name>
    <dbReference type="NCBI Taxonomy" id="56689"/>
    <lineage>
        <taxon>Bacteria</taxon>
        <taxon>Bacillati</taxon>
        <taxon>Actinomycetota</taxon>
        <taxon>Actinomycetes</taxon>
        <taxon>Mycobacteriales</taxon>
        <taxon>Mycobacteriaceae</taxon>
        <taxon>Mycolicibacterium</taxon>
    </lineage>
</organism>
<sequence length="203" mass="21147">MVRRYALVVALTLPLLAMTSAPAGQATPSCAAPDPSRAPAVITGFDGYAAVNLCDYAGPNHYGWSSYRFKATGDVHCELYDGPNSWQYYSSITCWGKLPGVPAGVTQVEVAAGGVASYGQADVKQKETQNGGAPVDPASYRELAPGQKIVVPGAKGSVDENDEVCATAGDGSLTCEIQNPGAAWGQDRKTHGFVLSAQGSRVY</sequence>
<dbReference type="EMBL" id="LZSF01000127">
    <property type="protein sequence ID" value="OBA87442.1"/>
    <property type="molecule type" value="Genomic_DNA"/>
</dbReference>
<dbReference type="RefSeq" id="WP_061006165.1">
    <property type="nucleotide sequence ID" value="NZ_LSKA01000455.1"/>
</dbReference>
<reference evidence="2 3" key="1">
    <citation type="submission" date="2016-06" db="EMBL/GenBank/DDBJ databases">
        <authorList>
            <person name="Kjaerup R.B."/>
            <person name="Dalgaard T.S."/>
            <person name="Juul-Madsen H.R."/>
        </authorList>
    </citation>
    <scope>NUCLEOTIDE SEQUENCE [LARGE SCALE GENOMIC DNA]</scope>
    <source>
        <strain evidence="2 3">1199456.5</strain>
    </source>
</reference>
<evidence type="ECO:0000313" key="3">
    <source>
        <dbReference type="Proteomes" id="UP000093962"/>
    </source>
</evidence>
<gene>
    <name evidence="2" type="ORF">A5642_19830</name>
</gene>
<feature type="chain" id="PRO_5039134634" description="Secreted protein" evidence="1">
    <location>
        <begin position="24"/>
        <end position="203"/>
    </location>
</feature>
<protein>
    <recommendedName>
        <fullName evidence="4">Secreted protein</fullName>
    </recommendedName>
</protein>
<dbReference type="AlphaFoldDB" id="A0A1A0MPW4"/>
<evidence type="ECO:0000256" key="1">
    <source>
        <dbReference type="SAM" id="SignalP"/>
    </source>
</evidence>
<evidence type="ECO:0008006" key="4">
    <source>
        <dbReference type="Google" id="ProtNLM"/>
    </source>
</evidence>
<accession>A0A1A0MPW4</accession>